<protein>
    <recommendedName>
        <fullName evidence="3">Phosphotransferase enzyme family protein</fullName>
    </recommendedName>
</protein>
<dbReference type="RefSeq" id="WP_067017259.1">
    <property type="nucleotide sequence ID" value="NZ_FLOB01000006.1"/>
</dbReference>
<organism evidence="1 2">
    <name type="scientific">Marinomonas spartinae</name>
    <dbReference type="NCBI Taxonomy" id="1792290"/>
    <lineage>
        <taxon>Bacteria</taxon>
        <taxon>Pseudomonadati</taxon>
        <taxon>Pseudomonadota</taxon>
        <taxon>Gammaproteobacteria</taxon>
        <taxon>Oceanospirillales</taxon>
        <taxon>Oceanospirillaceae</taxon>
        <taxon>Marinomonas</taxon>
    </lineage>
</organism>
<sequence length="373" mass="43424">MLTVEQPNHTTAEYNHTVEHEIARLAAGYFNTPVQVVKKQKLNSNARIHAARVWLQTPQGKELRCIAKYLSEDYFFDPQQQTKAITFANEILSYRFLMNIRNRFAAWPLLYHYNQRILLIEDLGANDPQIPDNLWQEVADVFVNLHTATHQQHAQYQALLSTNDQHNCQHLKTVQQHAFTQARDLLSEYIEVLDHQNYHTFIQLTQQVLHDLNQPGHFHAFIHDDLVDGRQSILRDGKIYLLDFEHGKFGHALMDIATLLIGKMERHLDSNVMIYNHLQAPLTLPEQYRQRWQHNMQLAIDDQHWDQHLASCLIFQAFTTLYSRKMQAEKIFTHSLAQMLGQVLTRLLQCLQGNSAYPQLQAILGNLVGKIVV</sequence>
<dbReference type="AlphaFoldDB" id="A0A1A8TKP0"/>
<name>A0A1A8TKP0_9GAMM</name>
<proteinExistence type="predicted"/>
<dbReference type="Proteomes" id="UP000092544">
    <property type="component" value="Unassembled WGS sequence"/>
</dbReference>
<dbReference type="SUPFAM" id="SSF56112">
    <property type="entry name" value="Protein kinase-like (PK-like)"/>
    <property type="match status" value="1"/>
</dbReference>
<evidence type="ECO:0000313" key="2">
    <source>
        <dbReference type="Proteomes" id="UP000092544"/>
    </source>
</evidence>
<gene>
    <name evidence="1" type="ORF">MSP8886_02700</name>
</gene>
<accession>A0A1A8TKP0</accession>
<evidence type="ECO:0008006" key="3">
    <source>
        <dbReference type="Google" id="ProtNLM"/>
    </source>
</evidence>
<dbReference type="Gene3D" id="3.90.1200.10">
    <property type="match status" value="1"/>
</dbReference>
<dbReference type="EMBL" id="FLOB01000006">
    <property type="protein sequence ID" value="SBS33274.1"/>
    <property type="molecule type" value="Genomic_DNA"/>
</dbReference>
<dbReference type="STRING" id="1792290.MSP8886_02700"/>
<dbReference type="OrthoDB" id="179763at2"/>
<dbReference type="InterPro" id="IPR011009">
    <property type="entry name" value="Kinase-like_dom_sf"/>
</dbReference>
<keyword evidence="2" id="KW-1185">Reference proteome</keyword>
<evidence type="ECO:0000313" key="1">
    <source>
        <dbReference type="EMBL" id="SBS33274.1"/>
    </source>
</evidence>
<reference evidence="1 2" key="1">
    <citation type="submission" date="2016-06" db="EMBL/GenBank/DDBJ databases">
        <authorList>
            <person name="Kjaerup R.B."/>
            <person name="Dalgaard T.S."/>
            <person name="Juul-Madsen H.R."/>
        </authorList>
    </citation>
    <scope>NUCLEOTIDE SEQUENCE [LARGE SCALE GENOMIC DNA]</scope>
    <source>
        <strain evidence="1 2">CECT 8886</strain>
    </source>
</reference>